<reference evidence="8 9" key="1">
    <citation type="submission" date="2019-04" db="EMBL/GenBank/DDBJ databases">
        <authorList>
            <person name="Seth-Smith MB H."/>
            <person name="Seth-Smith H."/>
        </authorList>
    </citation>
    <scope>NUCLEOTIDE SEQUENCE [LARGE SCALE GENOMIC DNA]</scope>
    <source>
        <strain evidence="8">USB-603019</strain>
    </source>
</reference>
<dbReference type="Pfam" id="PF00561">
    <property type="entry name" value="Abhydrolase_1"/>
    <property type="match status" value="1"/>
</dbReference>
<accession>A0A5E3ZWW6</accession>
<dbReference type="Pfam" id="PF08386">
    <property type="entry name" value="Abhydrolase_4"/>
    <property type="match status" value="1"/>
</dbReference>
<dbReference type="AlphaFoldDB" id="A0A5E3ZWW6"/>
<evidence type="ECO:0000313" key="9">
    <source>
        <dbReference type="Proteomes" id="UP000324288"/>
    </source>
</evidence>
<organism evidence="8 9">
    <name type="scientific">Lawsonella clevelandensis</name>
    <dbReference type="NCBI Taxonomy" id="1528099"/>
    <lineage>
        <taxon>Bacteria</taxon>
        <taxon>Bacillati</taxon>
        <taxon>Actinomycetota</taxon>
        <taxon>Actinomycetes</taxon>
        <taxon>Mycobacteriales</taxon>
        <taxon>Lawsonellaceae</taxon>
        <taxon>Lawsonella</taxon>
    </lineage>
</organism>
<name>A0A5E3ZWW6_9ACTN</name>
<evidence type="ECO:0000256" key="3">
    <source>
        <dbReference type="ARBA" id="ARBA00022801"/>
    </source>
</evidence>
<feature type="region of interest" description="Disordered" evidence="4">
    <location>
        <begin position="139"/>
        <end position="162"/>
    </location>
</feature>
<comment type="similarity">
    <text evidence="1">Belongs to the peptidase S33 family.</text>
</comment>
<dbReference type="Proteomes" id="UP000324288">
    <property type="component" value="Chromosome"/>
</dbReference>
<dbReference type="GO" id="GO:0004177">
    <property type="term" value="F:aminopeptidase activity"/>
    <property type="evidence" value="ECO:0007669"/>
    <property type="project" value="UniProtKB-KW"/>
</dbReference>
<evidence type="ECO:0000256" key="2">
    <source>
        <dbReference type="ARBA" id="ARBA00022729"/>
    </source>
</evidence>
<evidence type="ECO:0000259" key="7">
    <source>
        <dbReference type="Pfam" id="PF08386"/>
    </source>
</evidence>
<dbReference type="InterPro" id="IPR000073">
    <property type="entry name" value="AB_hydrolase_1"/>
</dbReference>
<sequence length="578" mass="63835">MAFPRANHKVLSLVTGTALTAGLLASPYAAVAQAAEQPGDTLHWGPCPKDVLSNPAYHMQCTTFKVPLDYRKPHGKKITITMSRIKATGHSRGIILNNPGGPGGSGLNLWNWMVSAGAGPLHKHFDLISVQPRGLQHATPLKPCVDPTVPEIDSPEKDEERDLPKNLAGAKEKVTKTVSELQRLVGDVDPKDSASKAKEKAQAEYKRCVKDYGALFDQVTTENTARDFDMARQYLGEQKINFYGASYGTWLGAVYATIFPEHTGRFVLDSAVDPSEIWTNNFGNQGDMQRRRMYEMFDFIAAHDDLYHLGDTPLKVYTKWYRIVEKETHGPGTPRLSAPPAQIGDVPPEFSHNIQLYLEGYNLARPIADRIERAIHAWQVPSTEQEHNLWELTGSAFTGRSAWPKVASYMQRPRPKPLTKAEKEEQIISANVFTAVTCNENAVAPSPVNLPATAAAYFTGADFFTLKNLIVTSGVMCPGIVPTTKPVQVTGAYLKIRPVVLQSVYDTQTPYPGGVKMADAMNAYFVKTEGGDHGVYVRHNPAAWKLVNDYYLKDPVVTRTSLPYATVDNLVVKPDEKK</sequence>
<gene>
    <name evidence="8" type="primary">tap</name>
    <name evidence="8" type="ORF">LC603019_00487</name>
</gene>
<dbReference type="PANTHER" id="PTHR43248">
    <property type="entry name" value="2-SUCCINYL-6-HYDROXY-2,4-CYCLOHEXADIENE-1-CARBOXYLATE SYNTHASE"/>
    <property type="match status" value="1"/>
</dbReference>
<evidence type="ECO:0000256" key="4">
    <source>
        <dbReference type="SAM" id="MobiDB-lite"/>
    </source>
</evidence>
<keyword evidence="8" id="KW-0645">Protease</keyword>
<dbReference type="RefSeq" id="WP_053978769.1">
    <property type="nucleotide sequence ID" value="NZ_CAJPTR010000011.1"/>
</dbReference>
<protein>
    <submittedName>
        <fullName evidence="8">Tripeptidyl aminopeptidase</fullName>
    </submittedName>
</protein>
<keyword evidence="9" id="KW-1185">Reference proteome</keyword>
<feature type="chain" id="PRO_5022838510" evidence="5">
    <location>
        <begin position="35"/>
        <end position="578"/>
    </location>
</feature>
<evidence type="ECO:0000259" key="6">
    <source>
        <dbReference type="Pfam" id="PF00561"/>
    </source>
</evidence>
<dbReference type="EMBL" id="LR584267">
    <property type="protein sequence ID" value="VHO00130.1"/>
    <property type="molecule type" value="Genomic_DNA"/>
</dbReference>
<dbReference type="InterPro" id="IPR051601">
    <property type="entry name" value="Serine_prot/Carboxylest_S33"/>
</dbReference>
<keyword evidence="8" id="KW-0031">Aminopeptidase</keyword>
<dbReference type="Gene3D" id="3.40.50.1820">
    <property type="entry name" value="alpha/beta hydrolase"/>
    <property type="match status" value="1"/>
</dbReference>
<keyword evidence="3" id="KW-0378">Hydrolase</keyword>
<dbReference type="PANTHER" id="PTHR43248:SF29">
    <property type="entry name" value="TRIPEPTIDYL AMINOPEPTIDASE"/>
    <property type="match status" value="1"/>
</dbReference>
<keyword evidence="2 5" id="KW-0732">Signal</keyword>
<feature type="signal peptide" evidence="5">
    <location>
        <begin position="1"/>
        <end position="34"/>
    </location>
</feature>
<feature type="domain" description="Peptidase S33 tripeptidyl aminopeptidase-like C-terminal" evidence="7">
    <location>
        <begin position="475"/>
        <end position="552"/>
    </location>
</feature>
<evidence type="ECO:0000313" key="8">
    <source>
        <dbReference type="EMBL" id="VHO00130.1"/>
    </source>
</evidence>
<evidence type="ECO:0000256" key="1">
    <source>
        <dbReference type="ARBA" id="ARBA00010088"/>
    </source>
</evidence>
<dbReference type="InterPro" id="IPR029058">
    <property type="entry name" value="AB_hydrolase_fold"/>
</dbReference>
<evidence type="ECO:0000256" key="5">
    <source>
        <dbReference type="SAM" id="SignalP"/>
    </source>
</evidence>
<feature type="domain" description="AB hydrolase-1" evidence="6">
    <location>
        <begin position="94"/>
        <end position="305"/>
    </location>
</feature>
<dbReference type="SUPFAM" id="SSF53474">
    <property type="entry name" value="alpha/beta-Hydrolases"/>
    <property type="match status" value="1"/>
</dbReference>
<dbReference type="GeneID" id="84894471"/>
<proteinExistence type="inferred from homology"/>
<dbReference type="InterPro" id="IPR013595">
    <property type="entry name" value="Pept_S33_TAP-like_C"/>
</dbReference>